<evidence type="ECO:0000313" key="2">
    <source>
        <dbReference type="Proteomes" id="UP000231542"/>
    </source>
</evidence>
<dbReference type="Proteomes" id="UP000231542">
    <property type="component" value="Unassembled WGS sequence"/>
</dbReference>
<proteinExistence type="predicted"/>
<dbReference type="AlphaFoldDB" id="A0A2H0YUR9"/>
<reference evidence="1 2" key="1">
    <citation type="submission" date="2017-09" db="EMBL/GenBank/DDBJ databases">
        <title>Depth-based differentiation of microbial function through sediment-hosted aquifers and enrichment of novel symbionts in the deep terrestrial subsurface.</title>
        <authorList>
            <person name="Probst A.J."/>
            <person name="Ladd B."/>
            <person name="Jarett J.K."/>
            <person name="Geller-Mcgrath D.E."/>
            <person name="Sieber C.M."/>
            <person name="Emerson J.B."/>
            <person name="Anantharaman K."/>
            <person name="Thomas B.C."/>
            <person name="Malmstrom R."/>
            <person name="Stieglmeier M."/>
            <person name="Klingl A."/>
            <person name="Woyke T."/>
            <person name="Ryan C.M."/>
            <person name="Banfield J.F."/>
        </authorList>
    </citation>
    <scope>NUCLEOTIDE SEQUENCE [LARGE SCALE GENOMIC DNA]</scope>
    <source>
        <strain evidence="1">CG08_land_8_20_14_0_20_40_16</strain>
    </source>
</reference>
<gene>
    <name evidence="1" type="ORF">COT24_05505</name>
</gene>
<protein>
    <submittedName>
        <fullName evidence="1">Uncharacterized protein</fullName>
    </submittedName>
</protein>
<accession>A0A2H0YUR9</accession>
<name>A0A2H0YUR9_9BACT</name>
<comment type="caution">
    <text evidence="1">The sequence shown here is derived from an EMBL/GenBank/DDBJ whole genome shotgun (WGS) entry which is preliminary data.</text>
</comment>
<sequence>MIRISGQSPKNISKQYFRASLQKTLSEALKVLNWENKGINIKIVVIINKRVPVGSGRAYHGRTIRKIILNPRPHYPFPWNTVRHELLHILLKSRIKISLPPTARPILTGLNYIQQPTRDNVEEYIVRILNNLFLSKKNGCAWYEAQLLHEKRSGFRRIRAVAHQLESWQLSKKPFSTEFFKRIAKILIC</sequence>
<evidence type="ECO:0000313" key="1">
    <source>
        <dbReference type="EMBL" id="PIS42049.1"/>
    </source>
</evidence>
<organism evidence="1 2">
    <name type="scientific">Candidatus Kerfeldbacteria bacterium CG08_land_8_20_14_0_20_40_16</name>
    <dbReference type="NCBI Taxonomy" id="2014244"/>
    <lineage>
        <taxon>Bacteria</taxon>
        <taxon>Candidatus Kerfeldiibacteriota</taxon>
    </lineage>
</organism>
<dbReference type="EMBL" id="PEXU01000060">
    <property type="protein sequence ID" value="PIS42049.1"/>
    <property type="molecule type" value="Genomic_DNA"/>
</dbReference>